<keyword evidence="4" id="KW-1185">Reference proteome</keyword>
<sequence length="129" mass="13660">MTPMHRPSFALAAETGPGTARLRVTGDLDHETTGELVGAVRLHLGARPAPDDLHLDFAALSTCDSTGLSGLLLVHRLAGARGTRLHLDNRPPFLERLLDITGTLEYLTAPPGEEPPGQAGEPEQRTGAL</sequence>
<protein>
    <submittedName>
        <fullName evidence="3">Anti-anti-sigma factor</fullName>
    </submittedName>
</protein>
<dbReference type="CDD" id="cd07043">
    <property type="entry name" value="STAS_anti-anti-sigma_factors"/>
    <property type="match status" value="1"/>
</dbReference>
<dbReference type="RefSeq" id="WP_217655880.1">
    <property type="nucleotide sequence ID" value="NZ_FOSG01000011.1"/>
</dbReference>
<evidence type="ECO:0000256" key="1">
    <source>
        <dbReference type="SAM" id="MobiDB-lite"/>
    </source>
</evidence>
<accession>A0A1I4E2K4</accession>
<dbReference type="Gene3D" id="3.30.750.24">
    <property type="entry name" value="STAS domain"/>
    <property type="match status" value="1"/>
</dbReference>
<dbReference type="InterPro" id="IPR002645">
    <property type="entry name" value="STAS_dom"/>
</dbReference>
<dbReference type="Proteomes" id="UP000198928">
    <property type="component" value="Unassembled WGS sequence"/>
</dbReference>
<gene>
    <name evidence="3" type="ORF">SAMN05192584_11181</name>
</gene>
<dbReference type="InterPro" id="IPR036513">
    <property type="entry name" value="STAS_dom_sf"/>
</dbReference>
<dbReference type="AlphaFoldDB" id="A0A1I4E2K4"/>
<feature type="region of interest" description="Disordered" evidence="1">
    <location>
        <begin position="107"/>
        <end position="129"/>
    </location>
</feature>
<dbReference type="EMBL" id="FOSG01000011">
    <property type="protein sequence ID" value="SFK98807.1"/>
    <property type="molecule type" value="Genomic_DNA"/>
</dbReference>
<dbReference type="InterPro" id="IPR058548">
    <property type="entry name" value="MlaB-like_STAS"/>
</dbReference>
<evidence type="ECO:0000313" key="4">
    <source>
        <dbReference type="Proteomes" id="UP000198928"/>
    </source>
</evidence>
<dbReference type="SUPFAM" id="SSF52091">
    <property type="entry name" value="SpoIIaa-like"/>
    <property type="match status" value="1"/>
</dbReference>
<dbReference type="Pfam" id="PF13466">
    <property type="entry name" value="STAS_2"/>
    <property type="match status" value="1"/>
</dbReference>
<name>A0A1I4E2K4_9ACTN</name>
<proteinExistence type="predicted"/>
<reference evidence="4" key="1">
    <citation type="submission" date="2016-10" db="EMBL/GenBank/DDBJ databases">
        <authorList>
            <person name="Varghese N."/>
            <person name="Submissions S."/>
        </authorList>
    </citation>
    <scope>NUCLEOTIDE SEQUENCE [LARGE SCALE GENOMIC DNA]</scope>
    <source>
        <strain evidence="4">PL19</strain>
    </source>
</reference>
<organism evidence="3 4">
    <name type="scientific">Streptomyces pini</name>
    <dbReference type="NCBI Taxonomy" id="1520580"/>
    <lineage>
        <taxon>Bacteria</taxon>
        <taxon>Bacillati</taxon>
        <taxon>Actinomycetota</taxon>
        <taxon>Actinomycetes</taxon>
        <taxon>Kitasatosporales</taxon>
        <taxon>Streptomycetaceae</taxon>
        <taxon>Streptomyces</taxon>
    </lineage>
</organism>
<feature type="domain" description="STAS" evidence="2">
    <location>
        <begin position="9"/>
        <end position="107"/>
    </location>
</feature>
<dbReference type="PROSITE" id="PS50801">
    <property type="entry name" value="STAS"/>
    <property type="match status" value="1"/>
</dbReference>
<evidence type="ECO:0000259" key="2">
    <source>
        <dbReference type="PROSITE" id="PS50801"/>
    </source>
</evidence>
<evidence type="ECO:0000313" key="3">
    <source>
        <dbReference type="EMBL" id="SFK98807.1"/>
    </source>
</evidence>
<feature type="compositionally biased region" description="Low complexity" evidence="1">
    <location>
        <begin position="109"/>
        <end position="121"/>
    </location>
</feature>